<organism evidence="2 3">
    <name type="scientific">Dendrothele bispora (strain CBS 962.96)</name>
    <dbReference type="NCBI Taxonomy" id="1314807"/>
    <lineage>
        <taxon>Eukaryota</taxon>
        <taxon>Fungi</taxon>
        <taxon>Dikarya</taxon>
        <taxon>Basidiomycota</taxon>
        <taxon>Agaricomycotina</taxon>
        <taxon>Agaricomycetes</taxon>
        <taxon>Agaricomycetidae</taxon>
        <taxon>Agaricales</taxon>
        <taxon>Agaricales incertae sedis</taxon>
        <taxon>Dendrothele</taxon>
    </lineage>
</organism>
<keyword evidence="3" id="KW-1185">Reference proteome</keyword>
<gene>
    <name evidence="2" type="ORF">K435DRAFT_797796</name>
</gene>
<dbReference type="AlphaFoldDB" id="A0A4S8M188"/>
<keyword evidence="1" id="KW-0812">Transmembrane</keyword>
<sequence>MQSNGTFPHFRYPAKPVVTVGTVGHDRTREICLHKLYTITLHEWHCGRARVSKVGSMKVTLALGARLLSQTTIFATAGFTRLELLLRDRSASAKVSSKLTYDLTVTQSVKGEYNALTGKEWMYIVWLLTRMFVACWFCPILTGYLVSPRHTRYA</sequence>
<keyword evidence="1" id="KW-0472">Membrane</keyword>
<evidence type="ECO:0000256" key="1">
    <source>
        <dbReference type="SAM" id="Phobius"/>
    </source>
</evidence>
<keyword evidence="1" id="KW-1133">Transmembrane helix</keyword>
<accession>A0A4S8M188</accession>
<name>A0A4S8M188_DENBC</name>
<evidence type="ECO:0000313" key="3">
    <source>
        <dbReference type="Proteomes" id="UP000297245"/>
    </source>
</evidence>
<protein>
    <submittedName>
        <fullName evidence="2">Uncharacterized protein</fullName>
    </submittedName>
</protein>
<reference evidence="2 3" key="1">
    <citation type="journal article" date="2019" name="Nat. Ecol. Evol.">
        <title>Megaphylogeny resolves global patterns of mushroom evolution.</title>
        <authorList>
            <person name="Varga T."/>
            <person name="Krizsan K."/>
            <person name="Foldi C."/>
            <person name="Dima B."/>
            <person name="Sanchez-Garcia M."/>
            <person name="Sanchez-Ramirez S."/>
            <person name="Szollosi G.J."/>
            <person name="Szarkandi J.G."/>
            <person name="Papp V."/>
            <person name="Albert L."/>
            <person name="Andreopoulos W."/>
            <person name="Angelini C."/>
            <person name="Antonin V."/>
            <person name="Barry K.W."/>
            <person name="Bougher N.L."/>
            <person name="Buchanan P."/>
            <person name="Buyck B."/>
            <person name="Bense V."/>
            <person name="Catcheside P."/>
            <person name="Chovatia M."/>
            <person name="Cooper J."/>
            <person name="Damon W."/>
            <person name="Desjardin D."/>
            <person name="Finy P."/>
            <person name="Geml J."/>
            <person name="Haridas S."/>
            <person name="Hughes K."/>
            <person name="Justo A."/>
            <person name="Karasinski D."/>
            <person name="Kautmanova I."/>
            <person name="Kiss B."/>
            <person name="Kocsube S."/>
            <person name="Kotiranta H."/>
            <person name="LaButti K.M."/>
            <person name="Lechner B.E."/>
            <person name="Liimatainen K."/>
            <person name="Lipzen A."/>
            <person name="Lukacs Z."/>
            <person name="Mihaltcheva S."/>
            <person name="Morgado L.N."/>
            <person name="Niskanen T."/>
            <person name="Noordeloos M.E."/>
            <person name="Ohm R.A."/>
            <person name="Ortiz-Santana B."/>
            <person name="Ovrebo C."/>
            <person name="Racz N."/>
            <person name="Riley R."/>
            <person name="Savchenko A."/>
            <person name="Shiryaev A."/>
            <person name="Soop K."/>
            <person name="Spirin V."/>
            <person name="Szebenyi C."/>
            <person name="Tomsovsky M."/>
            <person name="Tulloss R.E."/>
            <person name="Uehling J."/>
            <person name="Grigoriev I.V."/>
            <person name="Vagvolgyi C."/>
            <person name="Papp T."/>
            <person name="Martin F.M."/>
            <person name="Miettinen O."/>
            <person name="Hibbett D.S."/>
            <person name="Nagy L.G."/>
        </authorList>
    </citation>
    <scope>NUCLEOTIDE SEQUENCE [LARGE SCALE GENOMIC DNA]</scope>
    <source>
        <strain evidence="2 3">CBS 962.96</strain>
    </source>
</reference>
<proteinExistence type="predicted"/>
<feature type="transmembrane region" description="Helical" evidence="1">
    <location>
        <begin position="123"/>
        <end position="146"/>
    </location>
</feature>
<evidence type="ECO:0000313" key="2">
    <source>
        <dbReference type="EMBL" id="THU95837.1"/>
    </source>
</evidence>
<dbReference type="EMBL" id="ML179190">
    <property type="protein sequence ID" value="THU95837.1"/>
    <property type="molecule type" value="Genomic_DNA"/>
</dbReference>
<dbReference type="Proteomes" id="UP000297245">
    <property type="component" value="Unassembled WGS sequence"/>
</dbReference>